<evidence type="ECO:0000256" key="1">
    <source>
        <dbReference type="SAM" id="MobiDB-lite"/>
    </source>
</evidence>
<dbReference type="EMBL" id="JAVHNS010000003">
    <property type="protein sequence ID" value="KAK6360134.1"/>
    <property type="molecule type" value="Genomic_DNA"/>
</dbReference>
<keyword evidence="3" id="KW-1185">Reference proteome</keyword>
<dbReference type="Proteomes" id="UP001373714">
    <property type="component" value="Unassembled WGS sequence"/>
</dbReference>
<evidence type="ECO:0000313" key="3">
    <source>
        <dbReference type="Proteomes" id="UP001373714"/>
    </source>
</evidence>
<evidence type="ECO:0000313" key="2">
    <source>
        <dbReference type="EMBL" id="KAK6360134.1"/>
    </source>
</evidence>
<evidence type="ECO:0008006" key="4">
    <source>
        <dbReference type="Google" id="ProtNLM"/>
    </source>
</evidence>
<dbReference type="AlphaFoldDB" id="A0AAV9VGG8"/>
<organism evidence="2 3">
    <name type="scientific">Orbilia blumenaviensis</name>
    <dbReference type="NCBI Taxonomy" id="1796055"/>
    <lineage>
        <taxon>Eukaryota</taxon>
        <taxon>Fungi</taxon>
        <taxon>Dikarya</taxon>
        <taxon>Ascomycota</taxon>
        <taxon>Pezizomycotina</taxon>
        <taxon>Orbiliomycetes</taxon>
        <taxon>Orbiliales</taxon>
        <taxon>Orbiliaceae</taxon>
        <taxon>Orbilia</taxon>
    </lineage>
</organism>
<feature type="compositionally biased region" description="Low complexity" evidence="1">
    <location>
        <begin position="185"/>
        <end position="198"/>
    </location>
</feature>
<reference evidence="2 3" key="1">
    <citation type="submission" date="2019-10" db="EMBL/GenBank/DDBJ databases">
        <authorList>
            <person name="Palmer J.M."/>
        </authorList>
    </citation>
    <scope>NUCLEOTIDE SEQUENCE [LARGE SCALE GENOMIC DNA]</scope>
    <source>
        <strain evidence="2 3">TWF730</strain>
    </source>
</reference>
<gene>
    <name evidence="2" type="ORF">TWF730_006287</name>
</gene>
<sequence length="323" mass="35852">MPLTINSLPPELHLEILSHILGLSADEFFNQILASKTLPIWRDLLAASRSIRTTTRYVYSRNQPDVGIHKILHHTDQPCRSNSACHGLQAVYNPRTSRIELCLYAGLGLGHVCVIGGPVFTLPWGWNNEGAGADASSDIARKGRRWEKLPIDHPFLDEPVVLIKSSCERCGGQRHRVEAAPATQPLPHSPTSPAAASSYDDDDDGGSAASKPSLASIVRPASTRQRSDPIKFLLTVHDCRLLIDDAVYDYYDDKIILPPCSDPSRFFTVREMVTEATRLVISRNLSEIFHAISDRKQWGGHWIFEARYSSEVTVMLNMSVCGI</sequence>
<feature type="region of interest" description="Disordered" evidence="1">
    <location>
        <begin position="178"/>
        <end position="222"/>
    </location>
</feature>
<comment type="caution">
    <text evidence="2">The sequence shown here is derived from an EMBL/GenBank/DDBJ whole genome shotgun (WGS) entry which is preliminary data.</text>
</comment>
<name>A0AAV9VGG8_9PEZI</name>
<protein>
    <recommendedName>
        <fullName evidence="4">F-box domain-containing protein</fullName>
    </recommendedName>
</protein>
<proteinExistence type="predicted"/>
<accession>A0AAV9VGG8</accession>